<dbReference type="GO" id="GO:0071013">
    <property type="term" value="C:catalytic step 2 spliceosome"/>
    <property type="evidence" value="ECO:0007669"/>
    <property type="project" value="TreeGrafter"/>
</dbReference>
<dbReference type="PANTHER" id="PTHR48026:SF14">
    <property type="entry name" value="HETEROGENEOUS NUCLEAR RIBONUCLEOPROTEIN A1"/>
    <property type="match status" value="1"/>
</dbReference>
<dbReference type="InterPro" id="IPR012677">
    <property type="entry name" value="Nucleotide-bd_a/b_plait_sf"/>
</dbReference>
<feature type="compositionally biased region" description="Low complexity" evidence="3">
    <location>
        <begin position="204"/>
        <end position="233"/>
    </location>
</feature>
<evidence type="ECO:0000256" key="3">
    <source>
        <dbReference type="SAM" id="MobiDB-lite"/>
    </source>
</evidence>
<organism evidence="5 6">
    <name type="scientific">Macrostomum lignano</name>
    <dbReference type="NCBI Taxonomy" id="282301"/>
    <lineage>
        <taxon>Eukaryota</taxon>
        <taxon>Metazoa</taxon>
        <taxon>Spiralia</taxon>
        <taxon>Lophotrochozoa</taxon>
        <taxon>Platyhelminthes</taxon>
        <taxon>Rhabditophora</taxon>
        <taxon>Macrostomorpha</taxon>
        <taxon>Macrostomida</taxon>
        <taxon>Macrostomidae</taxon>
        <taxon>Macrostomum</taxon>
    </lineage>
</organism>
<dbReference type="Pfam" id="PF00076">
    <property type="entry name" value="RRM_1"/>
    <property type="match status" value="2"/>
</dbReference>
<dbReference type="GO" id="GO:0003730">
    <property type="term" value="F:mRNA 3'-UTR binding"/>
    <property type="evidence" value="ECO:0007669"/>
    <property type="project" value="TreeGrafter"/>
</dbReference>
<dbReference type="Proteomes" id="UP000095280">
    <property type="component" value="Unplaced"/>
</dbReference>
<evidence type="ECO:0000313" key="5">
    <source>
        <dbReference type="Proteomes" id="UP000095280"/>
    </source>
</evidence>
<dbReference type="SMART" id="SM00360">
    <property type="entry name" value="RRM"/>
    <property type="match status" value="2"/>
</dbReference>
<reference evidence="6" key="1">
    <citation type="submission" date="2016-11" db="UniProtKB">
        <authorList>
            <consortium name="WormBaseParasite"/>
        </authorList>
    </citation>
    <scope>IDENTIFICATION</scope>
</reference>
<sequence length="438" mass="47415">MYDSGNHKESHSREDICCRLFIGGLSPSVTSDSLHKYFSQYGTVQHCNVPKDPKTQRSKGYGFLTTAESVDSAQLHRPHVLDGRQVETKRAMPREEANNPEAHITTKKLFVGALRKDVTDQLLRDYFSAYGTIVDAYIVRDNATGDSRGFGFVVFDDYDPVDKVMLYKPHLLRAGRLSQHHGPRTFGSSSSLAGGGISGGGSGSSMQAKMGGPPGAMMMSGGAMGPWGPMMGPMMGGGSGPKPQQQQHGKQPQAASSKPSKSPAGLAAAQDPTAWAALAARWDPYGPMGMMGMMGPNPQQLHLRLESRRWTVRPTSPAAHCSAESPESQLLHHGIRRSFRVAAGSRRWRRRAIASDEGVPQNLPSAACSPDVSTDGLREYFAKDSAKSRPGVRGGAARDCPRDEGDRPDVPRHHPKCSVGSLARTPPRTKIREQFGQF</sequence>
<keyword evidence="5" id="KW-1185">Reference proteome</keyword>
<feature type="domain" description="RRM" evidence="4">
    <location>
        <begin position="107"/>
        <end position="176"/>
    </location>
</feature>
<dbReference type="InterPro" id="IPR000504">
    <property type="entry name" value="RRM_dom"/>
</dbReference>
<name>A0A1I8F8Q3_9PLAT</name>
<dbReference type="PANTHER" id="PTHR48026">
    <property type="entry name" value="HOMOLOGOUS TO DROSOPHILA SQD (SQUID) PROTEIN"/>
    <property type="match status" value="1"/>
</dbReference>
<evidence type="ECO:0000313" key="6">
    <source>
        <dbReference type="WBParaSite" id="maker-unitig_24257-snap-gene-0.2-mRNA-1"/>
    </source>
</evidence>
<dbReference type="Gene3D" id="3.30.70.330">
    <property type="match status" value="2"/>
</dbReference>
<accession>A0A1I8F8Q3</accession>
<feature type="domain" description="RRM" evidence="4">
    <location>
        <begin position="18"/>
        <end position="93"/>
    </location>
</feature>
<dbReference type="AlphaFoldDB" id="A0A1I8F8Q3"/>
<feature type="compositionally biased region" description="Low complexity" evidence="3">
    <location>
        <begin position="241"/>
        <end position="264"/>
    </location>
</feature>
<evidence type="ECO:0000259" key="4">
    <source>
        <dbReference type="PROSITE" id="PS50102"/>
    </source>
</evidence>
<evidence type="ECO:0000256" key="2">
    <source>
        <dbReference type="PROSITE-ProRule" id="PRU00176"/>
    </source>
</evidence>
<dbReference type="PROSITE" id="PS50102">
    <property type="entry name" value="RRM"/>
    <property type="match status" value="2"/>
</dbReference>
<evidence type="ECO:0000256" key="1">
    <source>
        <dbReference type="ARBA" id="ARBA00022884"/>
    </source>
</evidence>
<dbReference type="GO" id="GO:0000398">
    <property type="term" value="P:mRNA splicing, via spliceosome"/>
    <property type="evidence" value="ECO:0007669"/>
    <property type="project" value="TreeGrafter"/>
</dbReference>
<feature type="region of interest" description="Disordered" evidence="3">
    <location>
        <begin position="386"/>
        <end position="438"/>
    </location>
</feature>
<feature type="region of interest" description="Disordered" evidence="3">
    <location>
        <begin position="178"/>
        <end position="269"/>
    </location>
</feature>
<protein>
    <submittedName>
        <fullName evidence="6">RRM domain-containing protein</fullName>
    </submittedName>
</protein>
<dbReference type="SUPFAM" id="SSF54928">
    <property type="entry name" value="RNA-binding domain, RBD"/>
    <property type="match status" value="1"/>
</dbReference>
<proteinExistence type="predicted"/>
<dbReference type="WBParaSite" id="maker-unitig_24257-snap-gene-0.2-mRNA-1">
    <property type="protein sequence ID" value="maker-unitig_24257-snap-gene-0.2-mRNA-1"/>
    <property type="gene ID" value="maker-unitig_24257-snap-gene-0.2"/>
</dbReference>
<keyword evidence="1 2" id="KW-0694">RNA-binding</keyword>
<feature type="compositionally biased region" description="Basic and acidic residues" evidence="3">
    <location>
        <begin position="399"/>
        <end position="412"/>
    </location>
</feature>
<dbReference type="InterPro" id="IPR035979">
    <property type="entry name" value="RBD_domain_sf"/>
</dbReference>
<feature type="compositionally biased region" description="Gly residues" evidence="3">
    <location>
        <begin position="193"/>
        <end position="203"/>
    </location>
</feature>